<feature type="compositionally biased region" description="Basic and acidic residues" evidence="1">
    <location>
        <begin position="45"/>
        <end position="58"/>
    </location>
</feature>
<keyword evidence="3" id="KW-1185">Reference proteome</keyword>
<reference evidence="2" key="1">
    <citation type="submission" date="2023-07" db="EMBL/GenBank/DDBJ databases">
        <title>Chromosome-level Genome Assembly of Striped Snakehead (Channa striata).</title>
        <authorList>
            <person name="Liu H."/>
        </authorList>
    </citation>
    <scope>NUCLEOTIDE SEQUENCE</scope>
    <source>
        <strain evidence="2">Gz</strain>
        <tissue evidence="2">Muscle</tissue>
    </source>
</reference>
<proteinExistence type="predicted"/>
<gene>
    <name evidence="2" type="ORF">Q5P01_002406</name>
</gene>
<name>A0AA88NT69_CHASR</name>
<accession>A0AA88NT69</accession>
<evidence type="ECO:0000313" key="2">
    <source>
        <dbReference type="EMBL" id="KAK2862873.1"/>
    </source>
</evidence>
<feature type="compositionally biased region" description="Basic residues" evidence="1">
    <location>
        <begin position="16"/>
        <end position="31"/>
    </location>
</feature>
<dbReference type="EMBL" id="JAUPFM010000001">
    <property type="protein sequence ID" value="KAK2862873.1"/>
    <property type="molecule type" value="Genomic_DNA"/>
</dbReference>
<protein>
    <submittedName>
        <fullName evidence="2">Uncharacterized protein</fullName>
    </submittedName>
</protein>
<organism evidence="2 3">
    <name type="scientific">Channa striata</name>
    <name type="common">Snakehead murrel</name>
    <name type="synonym">Ophicephalus striatus</name>
    <dbReference type="NCBI Taxonomy" id="64152"/>
    <lineage>
        <taxon>Eukaryota</taxon>
        <taxon>Metazoa</taxon>
        <taxon>Chordata</taxon>
        <taxon>Craniata</taxon>
        <taxon>Vertebrata</taxon>
        <taxon>Euteleostomi</taxon>
        <taxon>Actinopterygii</taxon>
        <taxon>Neopterygii</taxon>
        <taxon>Teleostei</taxon>
        <taxon>Neoteleostei</taxon>
        <taxon>Acanthomorphata</taxon>
        <taxon>Anabantaria</taxon>
        <taxon>Anabantiformes</taxon>
        <taxon>Channoidei</taxon>
        <taxon>Channidae</taxon>
        <taxon>Channa</taxon>
    </lineage>
</organism>
<feature type="region of interest" description="Disordered" evidence="1">
    <location>
        <begin position="1"/>
        <end position="104"/>
    </location>
</feature>
<evidence type="ECO:0000313" key="3">
    <source>
        <dbReference type="Proteomes" id="UP001187415"/>
    </source>
</evidence>
<sequence length="104" mass="11506">MMTVTGGTETSDVRRRERQTRPMRGRGRKANNHGNRGAERAPLTGEKRGGRERERERGGCGGLGGTLREENTKTASSHAVEDNGQERDVPVSCRGEEEEDKELL</sequence>
<dbReference type="Proteomes" id="UP001187415">
    <property type="component" value="Unassembled WGS sequence"/>
</dbReference>
<feature type="compositionally biased region" description="Basic and acidic residues" evidence="1">
    <location>
        <begin position="79"/>
        <end position="89"/>
    </location>
</feature>
<comment type="caution">
    <text evidence="2">The sequence shown here is derived from an EMBL/GenBank/DDBJ whole genome shotgun (WGS) entry which is preliminary data.</text>
</comment>
<dbReference type="AlphaFoldDB" id="A0AA88NT69"/>
<evidence type="ECO:0000256" key="1">
    <source>
        <dbReference type="SAM" id="MobiDB-lite"/>
    </source>
</evidence>
<feature type="compositionally biased region" description="Polar residues" evidence="1">
    <location>
        <begin position="1"/>
        <end position="10"/>
    </location>
</feature>